<sequence>MSELWVGKVYVPSSIKHHSNRLTAYSRSIADCQRSAITQDELVTFTWTFCFKHSADPLSAAGQGQEYRWRFCRSKQHRLGTFVQLPPGINFNSAFVEAVAEAVVAAATAVVQV</sequence>
<comment type="caution">
    <text evidence="1">The sequence shown here is derived from an EMBL/GenBank/DDBJ whole genome shotgun (WGS) entry which is preliminary data.</text>
</comment>
<accession>A0A699YUD3</accession>
<protein>
    <submittedName>
        <fullName evidence="1">Uncharacterized protein</fullName>
    </submittedName>
</protein>
<organism evidence="1 2">
    <name type="scientific">Haematococcus lacustris</name>
    <name type="common">Green alga</name>
    <name type="synonym">Haematococcus pluvialis</name>
    <dbReference type="NCBI Taxonomy" id="44745"/>
    <lineage>
        <taxon>Eukaryota</taxon>
        <taxon>Viridiplantae</taxon>
        <taxon>Chlorophyta</taxon>
        <taxon>core chlorophytes</taxon>
        <taxon>Chlorophyceae</taxon>
        <taxon>CS clade</taxon>
        <taxon>Chlamydomonadales</taxon>
        <taxon>Haematococcaceae</taxon>
        <taxon>Haematococcus</taxon>
    </lineage>
</organism>
<dbReference type="EMBL" id="BLLF01000328">
    <property type="protein sequence ID" value="GFH10586.1"/>
    <property type="molecule type" value="Genomic_DNA"/>
</dbReference>
<evidence type="ECO:0000313" key="2">
    <source>
        <dbReference type="Proteomes" id="UP000485058"/>
    </source>
</evidence>
<proteinExistence type="predicted"/>
<reference evidence="1 2" key="1">
    <citation type="submission" date="2020-02" db="EMBL/GenBank/DDBJ databases">
        <title>Draft genome sequence of Haematococcus lacustris strain NIES-144.</title>
        <authorList>
            <person name="Morimoto D."/>
            <person name="Nakagawa S."/>
            <person name="Yoshida T."/>
            <person name="Sawayama S."/>
        </authorList>
    </citation>
    <scope>NUCLEOTIDE SEQUENCE [LARGE SCALE GENOMIC DNA]</scope>
    <source>
        <strain evidence="1 2">NIES-144</strain>
    </source>
</reference>
<dbReference type="Proteomes" id="UP000485058">
    <property type="component" value="Unassembled WGS sequence"/>
</dbReference>
<evidence type="ECO:0000313" key="1">
    <source>
        <dbReference type="EMBL" id="GFH10586.1"/>
    </source>
</evidence>
<dbReference type="AlphaFoldDB" id="A0A699YUD3"/>
<name>A0A699YUD3_HAELA</name>
<keyword evidence="2" id="KW-1185">Reference proteome</keyword>
<gene>
    <name evidence="1" type="ORF">HaLaN_05923</name>
</gene>